<dbReference type="InParanoid" id="K0KL79"/>
<gene>
    <name evidence="15" type="primary">ACP1</name>
    <name evidence="15" type="ORF">BN7_3295</name>
</gene>
<dbReference type="PROSITE" id="PS50075">
    <property type="entry name" value="CARRIER"/>
    <property type="match status" value="1"/>
</dbReference>
<keyword evidence="11" id="KW-0496">Mitochondrion</keyword>
<dbReference type="InterPro" id="IPR036736">
    <property type="entry name" value="ACP-like_sf"/>
</dbReference>
<reference evidence="15 16" key="1">
    <citation type="journal article" date="2012" name="Eukaryot. Cell">
        <title>Draft genome sequence of Wickerhamomyces ciferrii NRRL Y-1031 F-60-10.</title>
        <authorList>
            <person name="Schneider J."/>
            <person name="Andrea H."/>
            <person name="Blom J."/>
            <person name="Jaenicke S."/>
            <person name="Ruckert C."/>
            <person name="Schorsch C."/>
            <person name="Szczepanowski R."/>
            <person name="Farwick M."/>
            <person name="Goesmann A."/>
            <person name="Puhler A."/>
            <person name="Schaffer S."/>
            <person name="Tauch A."/>
            <person name="Kohler T."/>
            <person name="Brinkrolf K."/>
        </authorList>
    </citation>
    <scope>NUCLEOTIDE SEQUENCE [LARGE SCALE GENOMIC DNA]</scope>
    <source>
        <strain evidence="16">ATCC 14091 / BCRC 22168 / CBS 111 / JCM 3599 / NBRC 0793 / NRRL Y-1031 F-60-10</strain>
    </source>
</reference>
<dbReference type="PANTHER" id="PTHR20863">
    <property type="entry name" value="ACYL CARRIER PROTEIN"/>
    <property type="match status" value="1"/>
</dbReference>
<keyword evidence="10" id="KW-0443">Lipid metabolism</keyword>
<dbReference type="eggNOG" id="KOG1748">
    <property type="taxonomic scope" value="Eukaryota"/>
</dbReference>
<dbReference type="Gene3D" id="1.10.1200.10">
    <property type="entry name" value="ACP-like"/>
    <property type="match status" value="1"/>
</dbReference>
<name>K0KL79_WICCF</name>
<evidence type="ECO:0000256" key="9">
    <source>
        <dbReference type="ARBA" id="ARBA00022982"/>
    </source>
</evidence>
<dbReference type="InterPro" id="IPR003231">
    <property type="entry name" value="ACP"/>
</dbReference>
<keyword evidence="5 13" id="KW-0444">Lipid biosynthesis</keyword>
<evidence type="ECO:0000256" key="10">
    <source>
        <dbReference type="ARBA" id="ARBA00023098"/>
    </source>
</evidence>
<organism evidence="15 16">
    <name type="scientific">Wickerhamomyces ciferrii (strain ATCC 14091 / BCRC 22168 / CBS 111 / JCM 3599 / NBRC 0793 / NRRL Y-1031 F-60-10)</name>
    <name type="common">Yeast</name>
    <name type="synonym">Pichia ciferrii</name>
    <dbReference type="NCBI Taxonomy" id="1206466"/>
    <lineage>
        <taxon>Eukaryota</taxon>
        <taxon>Fungi</taxon>
        <taxon>Dikarya</taxon>
        <taxon>Ascomycota</taxon>
        <taxon>Saccharomycotina</taxon>
        <taxon>Saccharomycetes</taxon>
        <taxon>Phaffomycetales</taxon>
        <taxon>Wickerhamomycetaceae</taxon>
        <taxon>Wickerhamomyces</taxon>
    </lineage>
</organism>
<evidence type="ECO:0000256" key="1">
    <source>
        <dbReference type="ARBA" id="ARBA00004173"/>
    </source>
</evidence>
<protein>
    <recommendedName>
        <fullName evidence="13">Acyl carrier protein</fullName>
    </recommendedName>
</protein>
<keyword evidence="4 13" id="KW-0596">Phosphopantetheine</keyword>
<comment type="caution">
    <text evidence="15">The sequence shown here is derived from an EMBL/GenBank/DDBJ whole genome shotgun (WGS) entry which is preliminary data.</text>
</comment>
<dbReference type="STRING" id="1206466.K0KL79"/>
<keyword evidence="3" id="KW-0813">Transport</keyword>
<dbReference type="GO" id="GO:0005739">
    <property type="term" value="C:mitochondrion"/>
    <property type="evidence" value="ECO:0007669"/>
    <property type="project" value="UniProtKB-SubCell"/>
</dbReference>
<evidence type="ECO:0000256" key="3">
    <source>
        <dbReference type="ARBA" id="ARBA00022448"/>
    </source>
</evidence>
<dbReference type="HOGENOM" id="CLU_108696_0_2_1"/>
<comment type="similarity">
    <text evidence="2">Belongs to the acyl carrier protein (ACP) family.</text>
</comment>
<comment type="subcellular location">
    <subcellularLocation>
        <location evidence="1">Mitochondrion</location>
    </subcellularLocation>
</comment>
<keyword evidence="7" id="KW-0276">Fatty acid metabolism</keyword>
<dbReference type="Pfam" id="PF00550">
    <property type="entry name" value="PP-binding"/>
    <property type="match status" value="1"/>
</dbReference>
<evidence type="ECO:0000256" key="7">
    <source>
        <dbReference type="ARBA" id="ARBA00022832"/>
    </source>
</evidence>
<keyword evidence="6" id="KW-0597">Phosphoprotein</keyword>
<evidence type="ECO:0000256" key="11">
    <source>
        <dbReference type="ARBA" id="ARBA00023128"/>
    </source>
</evidence>
<dbReference type="GO" id="GO:0000036">
    <property type="term" value="F:acyl carrier activity"/>
    <property type="evidence" value="ECO:0007669"/>
    <property type="project" value="TreeGrafter"/>
</dbReference>
<evidence type="ECO:0000256" key="8">
    <source>
        <dbReference type="ARBA" id="ARBA00022946"/>
    </source>
</evidence>
<evidence type="ECO:0000256" key="4">
    <source>
        <dbReference type="ARBA" id="ARBA00022450"/>
    </source>
</evidence>
<evidence type="ECO:0000256" key="2">
    <source>
        <dbReference type="ARBA" id="ARBA00010930"/>
    </source>
</evidence>
<keyword evidence="16" id="KW-1185">Reference proteome</keyword>
<keyword evidence="9" id="KW-0249">Electron transport</keyword>
<evidence type="ECO:0000313" key="16">
    <source>
        <dbReference type="Proteomes" id="UP000009328"/>
    </source>
</evidence>
<comment type="function">
    <text evidence="13">Carrier of the growing fatty acid chain in fatty acid biosynthesis.</text>
</comment>
<accession>K0KL79</accession>
<evidence type="ECO:0000256" key="6">
    <source>
        <dbReference type="ARBA" id="ARBA00022553"/>
    </source>
</evidence>
<proteinExistence type="inferred from homology"/>
<evidence type="ECO:0000313" key="15">
    <source>
        <dbReference type="EMBL" id="CCH43741.1"/>
    </source>
</evidence>
<evidence type="ECO:0000256" key="5">
    <source>
        <dbReference type="ARBA" id="ARBA00022516"/>
    </source>
</evidence>
<feature type="domain" description="Carrier" evidence="14">
    <location>
        <begin position="47"/>
        <end position="124"/>
    </location>
</feature>
<dbReference type="AlphaFoldDB" id="K0KL79"/>
<dbReference type="HAMAP" id="MF_01217">
    <property type="entry name" value="Acyl_carrier"/>
    <property type="match status" value="1"/>
</dbReference>
<dbReference type="EMBL" id="CAIF01000088">
    <property type="protein sequence ID" value="CCH43741.1"/>
    <property type="molecule type" value="Genomic_DNA"/>
</dbReference>
<dbReference type="PANTHER" id="PTHR20863:SF28">
    <property type="entry name" value="ACYL CARRIER PROTEIN, MITOCHONDRIAL"/>
    <property type="match status" value="1"/>
</dbReference>
<dbReference type="InterPro" id="IPR009081">
    <property type="entry name" value="PP-bd_ACP"/>
</dbReference>
<sequence>MFRLAAQSAIRASVRSTVARSATPSVAAYYKAGATSFFQPRFYSTKLTQDDVLRRIQEATSHLVEAKTELKPEQNLTTDLGLDSLDAAEYLIAVEEEFDIEMDEDTANQLKTVGQVVEYLVNNPDAN</sequence>
<dbReference type="SUPFAM" id="SSF47336">
    <property type="entry name" value="ACP-like"/>
    <property type="match status" value="1"/>
</dbReference>
<keyword evidence="12 13" id="KW-0275">Fatty acid biosynthesis</keyword>
<keyword evidence="8" id="KW-0809">Transit peptide</keyword>
<evidence type="ECO:0000259" key="14">
    <source>
        <dbReference type="PROSITE" id="PS50075"/>
    </source>
</evidence>
<dbReference type="Proteomes" id="UP000009328">
    <property type="component" value="Unassembled WGS sequence"/>
</dbReference>
<dbReference type="GO" id="GO:0000035">
    <property type="term" value="F:acyl binding"/>
    <property type="evidence" value="ECO:0007669"/>
    <property type="project" value="TreeGrafter"/>
</dbReference>
<evidence type="ECO:0000256" key="13">
    <source>
        <dbReference type="RuleBase" id="RU000722"/>
    </source>
</evidence>
<evidence type="ECO:0000256" key="12">
    <source>
        <dbReference type="ARBA" id="ARBA00023160"/>
    </source>
</evidence>